<dbReference type="Proteomes" id="UP001324634">
    <property type="component" value="Chromosome"/>
</dbReference>
<evidence type="ECO:0000313" key="2">
    <source>
        <dbReference type="Proteomes" id="UP001324634"/>
    </source>
</evidence>
<dbReference type="SUPFAM" id="SSF53335">
    <property type="entry name" value="S-adenosyl-L-methionine-dependent methyltransferases"/>
    <property type="match status" value="1"/>
</dbReference>
<organism evidence="1 2">
    <name type="scientific">Peredibacter starrii</name>
    <dbReference type="NCBI Taxonomy" id="28202"/>
    <lineage>
        <taxon>Bacteria</taxon>
        <taxon>Pseudomonadati</taxon>
        <taxon>Bdellovibrionota</taxon>
        <taxon>Bacteriovoracia</taxon>
        <taxon>Bacteriovoracales</taxon>
        <taxon>Bacteriovoracaceae</taxon>
        <taxon>Peredibacter</taxon>
    </lineage>
</organism>
<dbReference type="KEGG" id="psti:SOO65_18350"/>
<dbReference type="RefSeq" id="WP_321393854.1">
    <property type="nucleotide sequence ID" value="NZ_CP139487.1"/>
</dbReference>
<name>A0AAX4HNX0_9BACT</name>
<sequence>MTCPLCQHQSSTIFDQDKIRSYYLCGNCELVFVPREALISPTEEKKRYDSHQNSDQDPGYHHYLQNISQEVLPHLLKSERGLDFGCGATKILGSFFEQRGHSVDSFDLYYHPDQSIWDKKYDFIILSEVIEHLGEPETVMKRLSSILNPAGKIFIKTKMYPQKSQFPNWFYKRDITHVQFFNQKSFEFLAQLMKMTGPEKIGDDLFLFKE</sequence>
<dbReference type="EC" id="2.1.1.-" evidence="1"/>
<keyword evidence="2" id="KW-1185">Reference proteome</keyword>
<protein>
    <submittedName>
        <fullName evidence="1">Class I SAM-dependent methyltransferase</fullName>
        <ecNumber evidence="1">2.1.1.-</ecNumber>
    </submittedName>
</protein>
<dbReference type="AlphaFoldDB" id="A0AAX4HNX0"/>
<accession>A0AAX4HNX0</accession>
<keyword evidence="1" id="KW-0489">Methyltransferase</keyword>
<dbReference type="EMBL" id="CP139487">
    <property type="protein sequence ID" value="WPU64659.1"/>
    <property type="molecule type" value="Genomic_DNA"/>
</dbReference>
<keyword evidence="1" id="KW-0808">Transferase</keyword>
<gene>
    <name evidence="1" type="ORF">SOO65_18350</name>
</gene>
<reference evidence="1 2" key="1">
    <citation type="submission" date="2023-11" db="EMBL/GenBank/DDBJ databases">
        <title>Peredibacter starrii A3.12.</title>
        <authorList>
            <person name="Mitchell R.J."/>
        </authorList>
    </citation>
    <scope>NUCLEOTIDE SEQUENCE [LARGE SCALE GENOMIC DNA]</scope>
    <source>
        <strain evidence="1 2">A3.12</strain>
    </source>
</reference>
<proteinExistence type="predicted"/>
<dbReference type="InterPro" id="IPR029063">
    <property type="entry name" value="SAM-dependent_MTases_sf"/>
</dbReference>
<dbReference type="GO" id="GO:0032259">
    <property type="term" value="P:methylation"/>
    <property type="evidence" value="ECO:0007669"/>
    <property type="project" value="UniProtKB-KW"/>
</dbReference>
<evidence type="ECO:0000313" key="1">
    <source>
        <dbReference type="EMBL" id="WPU64659.1"/>
    </source>
</evidence>
<dbReference type="GO" id="GO:0008168">
    <property type="term" value="F:methyltransferase activity"/>
    <property type="evidence" value="ECO:0007669"/>
    <property type="project" value="UniProtKB-KW"/>
</dbReference>
<dbReference type="Pfam" id="PF13489">
    <property type="entry name" value="Methyltransf_23"/>
    <property type="match status" value="1"/>
</dbReference>
<dbReference type="Gene3D" id="3.40.50.150">
    <property type="entry name" value="Vaccinia Virus protein VP39"/>
    <property type="match status" value="1"/>
</dbReference>